<evidence type="ECO:0000313" key="1">
    <source>
        <dbReference type="EMBL" id="MBR8668039.1"/>
    </source>
</evidence>
<name>A0A941JL34_NIACI</name>
<comment type="caution">
    <text evidence="1">The sequence shown here is derived from an EMBL/GenBank/DDBJ whole genome shotgun (WGS) entry which is preliminary data.</text>
</comment>
<reference evidence="1" key="1">
    <citation type="submission" date="2021-04" db="EMBL/GenBank/DDBJ databases">
        <title>Genomic analysis of electroactive and textile dye degrading Bacillus circulans strain: DC10 isolated from constructed wetland-microbial fuel cells treating textile dye wastewaters.</title>
        <authorList>
            <person name="Patel D.U."/>
            <person name="Desai C.R."/>
        </authorList>
    </citation>
    <scope>NUCLEOTIDE SEQUENCE</scope>
    <source>
        <strain evidence="1">DC10</strain>
    </source>
</reference>
<accession>A0A941JL34</accession>
<dbReference type="AlphaFoldDB" id="A0A941JL34"/>
<gene>
    <name evidence="1" type="ORF">KD144_00680</name>
</gene>
<protein>
    <submittedName>
        <fullName evidence="1">Uncharacterized protein</fullName>
    </submittedName>
</protein>
<sequence>MLKNTQLFFEGFSFQIDYDNDNSNIIIRINDYVLDEESSKPFHSVFKENVKIEIYPEIDDLKEIVKVLQEVIDKEEEDGLSIC</sequence>
<proteinExistence type="predicted"/>
<dbReference type="RefSeq" id="WP_212116706.1">
    <property type="nucleotide sequence ID" value="NZ_JAGTPX020000001.1"/>
</dbReference>
<dbReference type="EMBL" id="JAGTPX010000001">
    <property type="protein sequence ID" value="MBR8668039.1"/>
    <property type="molecule type" value="Genomic_DNA"/>
</dbReference>
<organism evidence="1">
    <name type="scientific">Niallia circulans</name>
    <name type="common">Bacillus circulans</name>
    <dbReference type="NCBI Taxonomy" id="1397"/>
    <lineage>
        <taxon>Bacteria</taxon>
        <taxon>Bacillati</taxon>
        <taxon>Bacillota</taxon>
        <taxon>Bacilli</taxon>
        <taxon>Bacillales</taxon>
        <taxon>Bacillaceae</taxon>
        <taxon>Niallia</taxon>
    </lineage>
</organism>